<dbReference type="RefSeq" id="WP_283741191.1">
    <property type="nucleotide sequence ID" value="NZ_JASJEV010000007.1"/>
</dbReference>
<evidence type="ECO:0000313" key="2">
    <source>
        <dbReference type="Proteomes" id="UP001321492"/>
    </source>
</evidence>
<dbReference type="EMBL" id="JASJEV010000007">
    <property type="protein sequence ID" value="MDJ1159213.1"/>
    <property type="molecule type" value="Genomic_DNA"/>
</dbReference>
<dbReference type="InterPro" id="IPR027417">
    <property type="entry name" value="P-loop_NTPase"/>
</dbReference>
<comment type="caution">
    <text evidence="1">The sequence shown here is derived from an EMBL/GenBank/DDBJ whole genome shotgun (WGS) entry which is preliminary data.</text>
</comment>
<dbReference type="Proteomes" id="UP001321492">
    <property type="component" value="Unassembled WGS sequence"/>
</dbReference>
<protein>
    <recommendedName>
        <fullName evidence="3">AAA domain-containing protein</fullName>
    </recommendedName>
</protein>
<proteinExistence type="predicted"/>
<gene>
    <name evidence="1" type="ORF">QNA08_13305</name>
</gene>
<organism evidence="1 2">
    <name type="scientific">Chelatococcus albus</name>
    <dbReference type="NCBI Taxonomy" id="3047466"/>
    <lineage>
        <taxon>Bacteria</taxon>
        <taxon>Pseudomonadati</taxon>
        <taxon>Pseudomonadota</taxon>
        <taxon>Alphaproteobacteria</taxon>
        <taxon>Hyphomicrobiales</taxon>
        <taxon>Chelatococcaceae</taxon>
        <taxon>Chelatococcus</taxon>
    </lineage>
</organism>
<evidence type="ECO:0000313" key="1">
    <source>
        <dbReference type="EMBL" id="MDJ1159213.1"/>
    </source>
</evidence>
<keyword evidence="2" id="KW-1185">Reference proteome</keyword>
<dbReference type="Gene3D" id="3.40.50.300">
    <property type="entry name" value="P-loop containing nucleotide triphosphate hydrolases"/>
    <property type="match status" value="1"/>
</dbReference>
<name>A0ABT7AIK8_9HYPH</name>
<reference evidence="1 2" key="1">
    <citation type="submission" date="2023-05" db="EMBL/GenBank/DDBJ databases">
        <title>Chelatococcus sp. nov., a moderately thermophilic bacterium isolated from hot spring microbial mat.</title>
        <authorList>
            <person name="Hu C.-J."/>
            <person name="Li W.-J."/>
        </authorList>
    </citation>
    <scope>NUCLEOTIDE SEQUENCE [LARGE SCALE GENOMIC DNA]</scope>
    <source>
        <strain evidence="1 2">SYSU G07232</strain>
    </source>
</reference>
<dbReference type="SUPFAM" id="SSF52540">
    <property type="entry name" value="P-loop containing nucleoside triphosphate hydrolases"/>
    <property type="match status" value="1"/>
</dbReference>
<sequence length="381" mass="41866">MRAFVVFPNETEHGAQLLKRLLEQLRYDVTFVDGLEALNREGGYASHTNSIIIVPAMGPLRPGAAEVVKFAETAIGRGFVVYVADDMSAEAYKSLLRTGVGEWVTWATAAHEIVEISQRLRAGHAHSARRTATIAALLPSGGGVGNTTIALESAVYLASLKSWRSRRICVVDFNFHASALGDYIDVEPRFGIEEIYQSPDRLDGQMIDIFASNHESGVSFFVSHQTQIDYAHIDQCVIFALLDQLGERYDLVLVDLPALWFPWIDNIVSGSNGIVLTCAYGVPSVKQAAVRLRRLTDAIAPKHLSVAVNFCERGWLGGIVRRSDISAALDGQRVFYVQRDTGFAAEATNTGRPMMRINQGRGVCKDIRKIADWIDGLARAT</sequence>
<evidence type="ECO:0008006" key="3">
    <source>
        <dbReference type="Google" id="ProtNLM"/>
    </source>
</evidence>
<dbReference type="PANTHER" id="PTHR43384:SF13">
    <property type="entry name" value="SLR0110 PROTEIN"/>
    <property type="match status" value="1"/>
</dbReference>
<dbReference type="InterPro" id="IPR050625">
    <property type="entry name" value="ParA/MinD_ATPase"/>
</dbReference>
<dbReference type="PANTHER" id="PTHR43384">
    <property type="entry name" value="SEPTUM SITE-DETERMINING PROTEIN MIND HOMOLOG, CHLOROPLASTIC-RELATED"/>
    <property type="match status" value="1"/>
</dbReference>
<accession>A0ABT7AIK8</accession>